<evidence type="ECO:0000256" key="12">
    <source>
        <dbReference type="ARBA" id="ARBA00023136"/>
    </source>
</evidence>
<evidence type="ECO:0000313" key="18">
    <source>
        <dbReference type="Proteomes" id="UP001249851"/>
    </source>
</evidence>
<dbReference type="AlphaFoldDB" id="A0AAD9UT34"/>
<evidence type="ECO:0000256" key="5">
    <source>
        <dbReference type="ARBA" id="ARBA00016394"/>
    </source>
</evidence>
<keyword evidence="8" id="KW-0999">Mitochondrion inner membrane</keyword>
<proteinExistence type="inferred from homology"/>
<dbReference type="Gene3D" id="3.40.30.10">
    <property type="entry name" value="Glutaredoxin"/>
    <property type="match status" value="1"/>
</dbReference>
<keyword evidence="18" id="KW-1185">Reference proteome</keyword>
<evidence type="ECO:0000313" key="17">
    <source>
        <dbReference type="EMBL" id="KAK2548630.1"/>
    </source>
</evidence>
<evidence type="ECO:0000256" key="15">
    <source>
        <dbReference type="ARBA" id="ARBA00032513"/>
    </source>
</evidence>
<dbReference type="Pfam" id="PF05047">
    <property type="entry name" value="L51_S25_CI-B8"/>
    <property type="match status" value="1"/>
</dbReference>
<comment type="subcellular location">
    <subcellularLocation>
        <location evidence="2">Mitochondrion inner membrane</location>
        <topology evidence="2">Peripheral membrane protein</topology>
        <orientation evidence="2">Matrix side</orientation>
    </subcellularLocation>
</comment>
<keyword evidence="10" id="KW-0007">Acetylation</keyword>
<evidence type="ECO:0000256" key="6">
    <source>
        <dbReference type="ARBA" id="ARBA00022448"/>
    </source>
</evidence>
<reference evidence="17" key="2">
    <citation type="journal article" date="2023" name="Science">
        <title>Genomic signatures of disease resistance in endangered staghorn corals.</title>
        <authorList>
            <person name="Vollmer S.V."/>
            <person name="Selwyn J.D."/>
            <person name="Despard B.A."/>
            <person name="Roesel C.L."/>
        </authorList>
    </citation>
    <scope>NUCLEOTIDE SEQUENCE</scope>
    <source>
        <strain evidence="17">K2</strain>
    </source>
</reference>
<dbReference type="PANTHER" id="PTHR12878:SF0">
    <property type="entry name" value="NADH DEHYDROGENASE [UBIQUINONE] 1 ALPHA SUBCOMPLEX SUBUNIT 2"/>
    <property type="match status" value="1"/>
</dbReference>
<keyword evidence="7" id="KW-0679">Respiratory chain</keyword>
<evidence type="ECO:0000256" key="1">
    <source>
        <dbReference type="ARBA" id="ARBA00003195"/>
    </source>
</evidence>
<dbReference type="PANTHER" id="PTHR12878">
    <property type="entry name" value="NADH-UBIQUINONE OXIDOREDUCTASE B8 SUBUNIT"/>
    <property type="match status" value="1"/>
</dbReference>
<keyword evidence="11" id="KW-0496">Mitochondrion</keyword>
<evidence type="ECO:0000256" key="2">
    <source>
        <dbReference type="ARBA" id="ARBA00004443"/>
    </source>
</evidence>
<keyword evidence="13" id="KW-1015">Disulfide bond</keyword>
<dbReference type="FunFam" id="3.40.30.10:FF:000127">
    <property type="entry name" value="NADH dehydrogenase [ubiquinone] 1 alpha subcomplex subunit 2"/>
    <property type="match status" value="1"/>
</dbReference>
<keyword evidence="9" id="KW-0249">Electron transport</keyword>
<comment type="caution">
    <text evidence="17">The sequence shown here is derived from an EMBL/GenBank/DDBJ whole genome shotgun (WGS) entry which is preliminary data.</text>
</comment>
<reference evidence="17" key="1">
    <citation type="journal article" date="2023" name="G3 (Bethesda)">
        <title>Whole genome assembly and annotation of the endangered Caribbean coral Acropora cervicornis.</title>
        <authorList>
            <person name="Selwyn J.D."/>
            <person name="Vollmer S.V."/>
        </authorList>
    </citation>
    <scope>NUCLEOTIDE SEQUENCE</scope>
    <source>
        <strain evidence="17">K2</strain>
    </source>
</reference>
<feature type="domain" description="Ribosomal protein/NADH dehydrogenase" evidence="16">
    <location>
        <begin position="43"/>
        <end position="116"/>
    </location>
</feature>
<dbReference type="InterPro" id="IPR036249">
    <property type="entry name" value="Thioredoxin-like_sf"/>
</dbReference>
<dbReference type="InterPro" id="IPR007741">
    <property type="entry name" value="Ribosomal_mL43/mS25/NADH_DH"/>
</dbReference>
<evidence type="ECO:0000259" key="16">
    <source>
        <dbReference type="SMART" id="SM00916"/>
    </source>
</evidence>
<dbReference type="SUPFAM" id="SSF52833">
    <property type="entry name" value="Thioredoxin-like"/>
    <property type="match status" value="1"/>
</dbReference>
<evidence type="ECO:0000256" key="3">
    <source>
        <dbReference type="ARBA" id="ARBA00008939"/>
    </source>
</evidence>
<evidence type="ECO:0000256" key="11">
    <source>
        <dbReference type="ARBA" id="ARBA00023128"/>
    </source>
</evidence>
<dbReference type="GO" id="GO:0005743">
    <property type="term" value="C:mitochondrial inner membrane"/>
    <property type="evidence" value="ECO:0007669"/>
    <property type="project" value="UniProtKB-SubCell"/>
</dbReference>
<evidence type="ECO:0000256" key="9">
    <source>
        <dbReference type="ARBA" id="ARBA00022982"/>
    </source>
</evidence>
<evidence type="ECO:0000256" key="14">
    <source>
        <dbReference type="ARBA" id="ARBA00031441"/>
    </source>
</evidence>
<evidence type="ECO:0000256" key="10">
    <source>
        <dbReference type="ARBA" id="ARBA00022990"/>
    </source>
</evidence>
<organism evidence="17 18">
    <name type="scientific">Acropora cervicornis</name>
    <name type="common">Staghorn coral</name>
    <dbReference type="NCBI Taxonomy" id="6130"/>
    <lineage>
        <taxon>Eukaryota</taxon>
        <taxon>Metazoa</taxon>
        <taxon>Cnidaria</taxon>
        <taxon>Anthozoa</taxon>
        <taxon>Hexacorallia</taxon>
        <taxon>Scleractinia</taxon>
        <taxon>Astrocoeniina</taxon>
        <taxon>Acroporidae</taxon>
        <taxon>Acropora</taxon>
    </lineage>
</organism>
<evidence type="ECO:0000256" key="13">
    <source>
        <dbReference type="ARBA" id="ARBA00023157"/>
    </source>
</evidence>
<name>A0AAD9UT34_ACRCE</name>
<evidence type="ECO:0000256" key="4">
    <source>
        <dbReference type="ARBA" id="ARBA00011533"/>
    </source>
</evidence>
<evidence type="ECO:0000256" key="7">
    <source>
        <dbReference type="ARBA" id="ARBA00022660"/>
    </source>
</evidence>
<comment type="function">
    <text evidence="1">Accessory subunit of the mitochondrial membrane respiratory chain NADH dehydrogenase (Complex I), that is believed not to be involved in catalysis. Complex I functions in the transfer of electrons from NADH to the respiratory chain. The immediate electron acceptor for the enzyme is believed to be ubiquinone.</text>
</comment>
<comment type="similarity">
    <text evidence="3">Belongs to the complex I NDUFA2 subunit family.</text>
</comment>
<keyword evidence="12" id="KW-0472">Membrane</keyword>
<dbReference type="GO" id="GO:0045271">
    <property type="term" value="C:respiratory chain complex I"/>
    <property type="evidence" value="ECO:0007669"/>
    <property type="project" value="UniProtKB-ARBA"/>
</dbReference>
<protein>
    <recommendedName>
        <fullName evidence="5">NADH dehydrogenase [ubiquinone] 1 alpha subcomplex subunit 2</fullName>
    </recommendedName>
    <alternativeName>
        <fullName evidence="14">Complex I-B8</fullName>
    </alternativeName>
    <alternativeName>
        <fullName evidence="15">NADH-ubiquinone oxidoreductase B8 subunit</fullName>
    </alternativeName>
</protein>
<accession>A0AAD9UT34</accession>
<keyword evidence="6" id="KW-0813">Transport</keyword>
<dbReference type="InterPro" id="IPR016464">
    <property type="entry name" value="NADH_Ub_cplx-1_asu_su-2"/>
</dbReference>
<evidence type="ECO:0000256" key="8">
    <source>
        <dbReference type="ARBA" id="ARBA00022792"/>
    </source>
</evidence>
<dbReference type="Proteomes" id="UP001249851">
    <property type="component" value="Unassembled WGS sequence"/>
</dbReference>
<dbReference type="EMBL" id="JARQWQ010000142">
    <property type="protein sequence ID" value="KAK2548630.1"/>
    <property type="molecule type" value="Genomic_DNA"/>
</dbReference>
<dbReference type="SMART" id="SM00916">
    <property type="entry name" value="L51_S25_CI-B8"/>
    <property type="match status" value="1"/>
</dbReference>
<gene>
    <name evidence="17" type="ORF">P5673_031155</name>
</gene>
<comment type="subunit">
    <text evidence="4">Complex I is composed of 45 different subunits.</text>
</comment>
<sequence length="118" mass="13656">MTKRIAVRNKHTNYDDDTNYNMAAAWRSRLGEYVREIRIHLCQKSLSSQGTRDFLEKYYIGLKKDNPKFPILVRECSGIQPKMYARYAYGKETSVQLNNLTSDGVLQAMEKLVTSEAL</sequence>